<keyword evidence="3" id="KW-1185">Reference proteome</keyword>
<evidence type="ECO:0000313" key="3">
    <source>
        <dbReference type="Proteomes" id="UP000824596"/>
    </source>
</evidence>
<dbReference type="GeneID" id="68359930"/>
<organism evidence="2 3">
    <name type="scientific">Hirsutella rhossiliensis</name>
    <dbReference type="NCBI Taxonomy" id="111463"/>
    <lineage>
        <taxon>Eukaryota</taxon>
        <taxon>Fungi</taxon>
        <taxon>Dikarya</taxon>
        <taxon>Ascomycota</taxon>
        <taxon>Pezizomycotina</taxon>
        <taxon>Sordariomycetes</taxon>
        <taxon>Hypocreomycetidae</taxon>
        <taxon>Hypocreales</taxon>
        <taxon>Ophiocordycipitaceae</taxon>
        <taxon>Hirsutella</taxon>
    </lineage>
</organism>
<evidence type="ECO:0000256" key="1">
    <source>
        <dbReference type="SAM" id="MobiDB-lite"/>
    </source>
</evidence>
<dbReference type="Proteomes" id="UP000824596">
    <property type="component" value="Unassembled WGS sequence"/>
</dbReference>
<dbReference type="RefSeq" id="XP_044715621.1">
    <property type="nucleotide sequence ID" value="XM_044869272.1"/>
</dbReference>
<reference evidence="2" key="1">
    <citation type="submission" date="2021-09" db="EMBL/GenBank/DDBJ databases">
        <title>A high-quality genome of the endoparasitic fungus Hirsutella rhossiliensis with a comparison of Hirsutella genomes reveals transposable elements contributing to genome size variation.</title>
        <authorList>
            <person name="Lin R."/>
            <person name="Jiao Y."/>
            <person name="Sun X."/>
            <person name="Ling J."/>
            <person name="Xie B."/>
            <person name="Cheng X."/>
        </authorList>
    </citation>
    <scope>NUCLEOTIDE SEQUENCE</scope>
    <source>
        <strain evidence="2">HR02</strain>
    </source>
</reference>
<feature type="region of interest" description="Disordered" evidence="1">
    <location>
        <begin position="21"/>
        <end position="44"/>
    </location>
</feature>
<comment type="caution">
    <text evidence="2">The sequence shown here is derived from an EMBL/GenBank/DDBJ whole genome shotgun (WGS) entry which is preliminary data.</text>
</comment>
<feature type="compositionally biased region" description="Low complexity" evidence="1">
    <location>
        <begin position="21"/>
        <end position="40"/>
    </location>
</feature>
<evidence type="ECO:0000313" key="2">
    <source>
        <dbReference type="EMBL" id="KAH0958107.1"/>
    </source>
</evidence>
<sequence length="148" mass="15862">MKPSSLLSKAVAAAATAPSLAHALPSPSPTTTAPPSGSATPRHEPLPLATPLNWYAGRTLFPGQILAGFGAPYADHTMETWAEHVLSQCKANDECNSTISFAAVDEKTGKTCWHGYIFWGKHTTRDDYSRSSRVHGSVAYNVLRQPKA</sequence>
<dbReference type="AlphaFoldDB" id="A0A9P8MRW9"/>
<accession>A0A9P8MRW9</accession>
<protein>
    <submittedName>
        <fullName evidence="2">Uncharacterized protein</fullName>
    </submittedName>
</protein>
<proteinExistence type="predicted"/>
<name>A0A9P8MRW9_9HYPO</name>
<gene>
    <name evidence="2" type="ORF">HRG_10802</name>
</gene>
<dbReference type="OrthoDB" id="4175349at2759"/>
<dbReference type="EMBL" id="JAIZPD010000017">
    <property type="protein sequence ID" value="KAH0958107.1"/>
    <property type="molecule type" value="Genomic_DNA"/>
</dbReference>